<dbReference type="SUPFAM" id="SSF53756">
    <property type="entry name" value="UDP-Glycosyltransferase/glycogen phosphorylase"/>
    <property type="match status" value="1"/>
</dbReference>
<dbReference type="Pfam" id="PF06258">
    <property type="entry name" value="Mito_fiss_Elm1"/>
    <property type="match status" value="1"/>
</dbReference>
<comment type="caution">
    <text evidence="1">The sequence shown here is derived from an EMBL/GenBank/DDBJ whole genome shotgun (WGS) entry which is preliminary data.</text>
</comment>
<sequence>MMALRRDGEMDLQDMQDIAKARVLVFSDGRTGAQNRSLGVAEMLGIKDPEIVTMKPKYSSKLLRMLPVSWLYEDYGRIARDVRNYDVLITSGYQISRVVRALKKADPRLFTVALMRPAGSAKDFDVVAVEQHDRYPAADNVVVTLGAPNRITREKLQLEADRWRKRLSHVRGSKVAVLVGGTSKRARFEVEDARNLIRELSKLFKENGAGLLVTTSRRTGKDVTEALESTLKSSGLEYFMWSPDEGGRDNPYLAYLALADAVVVTADSVSMVSEAASAGKPVYLWGDEKAQPRKLRDYYTALMKQGRVRWWNGKFTLRPPAAGLMDTMMVAGFVRAKWQKRCAG</sequence>
<name>A0A6N4QYM3_BLAVI</name>
<dbReference type="InterPro" id="IPR009367">
    <property type="entry name" value="Elm1-like"/>
</dbReference>
<dbReference type="PANTHER" id="PTHR33986">
    <property type="entry name" value="OS02G0535700 PROTEIN"/>
    <property type="match status" value="1"/>
</dbReference>
<evidence type="ECO:0008006" key="3">
    <source>
        <dbReference type="Google" id="ProtNLM"/>
    </source>
</evidence>
<accession>A0A6N4QYM3</accession>
<organism evidence="1 2">
    <name type="scientific">Blastochloris viridis</name>
    <name type="common">Rhodopseudomonas viridis</name>
    <dbReference type="NCBI Taxonomy" id="1079"/>
    <lineage>
        <taxon>Bacteria</taxon>
        <taxon>Pseudomonadati</taxon>
        <taxon>Pseudomonadota</taxon>
        <taxon>Alphaproteobacteria</taxon>
        <taxon>Hyphomicrobiales</taxon>
        <taxon>Blastochloridaceae</taxon>
        <taxon>Blastochloris</taxon>
    </lineage>
</organism>
<dbReference type="EMBL" id="VAFM01000002">
    <property type="protein sequence ID" value="TKW60372.1"/>
    <property type="molecule type" value="Genomic_DNA"/>
</dbReference>
<dbReference type="PANTHER" id="PTHR33986:SF15">
    <property type="entry name" value="MITOCHONDRIAL FISSION PROTEIN ELM1"/>
    <property type="match status" value="1"/>
</dbReference>
<protein>
    <recommendedName>
        <fullName evidence="3">DUF1022 domain-containing protein</fullName>
    </recommendedName>
</protein>
<dbReference type="Proteomes" id="UP000320948">
    <property type="component" value="Unassembled WGS sequence"/>
</dbReference>
<proteinExistence type="predicted"/>
<dbReference type="AlphaFoldDB" id="A0A6N4QYM3"/>
<evidence type="ECO:0000313" key="2">
    <source>
        <dbReference type="Proteomes" id="UP000320948"/>
    </source>
</evidence>
<gene>
    <name evidence="1" type="ORF">DI628_05505</name>
</gene>
<reference evidence="1 2" key="1">
    <citation type="journal article" date="2017" name="Nat. Commun.">
        <title>In situ click chemistry generation of cyclooxygenase-2 inhibitors.</title>
        <authorList>
            <person name="Bhardwaj A."/>
            <person name="Kaur J."/>
            <person name="Wuest M."/>
            <person name="Wuest F."/>
        </authorList>
    </citation>
    <scope>NUCLEOTIDE SEQUENCE [LARGE SCALE GENOMIC DNA]</scope>
    <source>
        <strain evidence="1">S2_018_000_R2_106</strain>
    </source>
</reference>
<evidence type="ECO:0000313" key="1">
    <source>
        <dbReference type="EMBL" id="TKW60372.1"/>
    </source>
</evidence>